<keyword evidence="9" id="KW-1015">Disulfide bond</keyword>
<dbReference type="Gene3D" id="2.60.120.830">
    <property type="match status" value="1"/>
</dbReference>
<dbReference type="Proteomes" id="UP001623349">
    <property type="component" value="Unassembled WGS sequence"/>
</dbReference>
<keyword evidence="8 13" id="KW-0482">Metalloprotease</keyword>
<evidence type="ECO:0000313" key="14">
    <source>
        <dbReference type="Proteomes" id="UP001623349"/>
    </source>
</evidence>
<dbReference type="InterPro" id="IPR013273">
    <property type="entry name" value="ADAMTS/ADAMTS-like"/>
</dbReference>
<dbReference type="SMART" id="SM00209">
    <property type="entry name" value="TSP1"/>
    <property type="match status" value="5"/>
</dbReference>
<dbReference type="InterPro" id="IPR041645">
    <property type="entry name" value="ADAMTS_CR_2"/>
</dbReference>
<evidence type="ECO:0000256" key="11">
    <source>
        <dbReference type="PROSITE-ProRule" id="PRU00276"/>
    </source>
</evidence>
<dbReference type="InterPro" id="IPR024079">
    <property type="entry name" value="MetalloPept_cat_dom_sf"/>
</dbReference>
<keyword evidence="4" id="KW-0645">Protease</keyword>
<dbReference type="Pfam" id="PF19236">
    <property type="entry name" value="ADAMTS_CR_3"/>
    <property type="match status" value="1"/>
</dbReference>
<proteinExistence type="predicted"/>
<reference evidence="13 14" key="1">
    <citation type="submission" date="2024-08" db="EMBL/GenBank/DDBJ databases">
        <title>The draft genome of Apodemus speciosus.</title>
        <authorList>
            <person name="Nabeshima K."/>
            <person name="Suzuki S."/>
            <person name="Onuma M."/>
        </authorList>
    </citation>
    <scope>NUCLEOTIDE SEQUENCE [LARGE SCALE GENOMIC DNA]</scope>
    <source>
        <strain evidence="13">IB14-021</strain>
    </source>
</reference>
<dbReference type="InterPro" id="IPR001590">
    <property type="entry name" value="Peptidase_M12B"/>
</dbReference>
<evidence type="ECO:0000256" key="1">
    <source>
        <dbReference type="ARBA" id="ARBA00001947"/>
    </source>
</evidence>
<dbReference type="GO" id="GO:0008237">
    <property type="term" value="F:metallopeptidase activity"/>
    <property type="evidence" value="ECO:0007669"/>
    <property type="project" value="UniProtKB-KW"/>
</dbReference>
<dbReference type="EMBL" id="BAAFST010000002">
    <property type="protein sequence ID" value="GAB1286128.1"/>
    <property type="molecule type" value="Genomic_DNA"/>
</dbReference>
<dbReference type="SUPFAM" id="SSF55486">
    <property type="entry name" value="Metalloproteases ('zincins'), catalytic domain"/>
    <property type="match status" value="1"/>
</dbReference>
<dbReference type="SUPFAM" id="SSF49854">
    <property type="entry name" value="Spermadhesin, CUB domain"/>
    <property type="match status" value="2"/>
</dbReference>
<dbReference type="InterPro" id="IPR036383">
    <property type="entry name" value="TSP1_rpt_sf"/>
</dbReference>
<gene>
    <name evidence="13" type="ORF">APTSU1_000135800</name>
</gene>
<dbReference type="InterPro" id="IPR035914">
    <property type="entry name" value="Sperma_CUB_dom_sf"/>
</dbReference>
<dbReference type="Gene3D" id="3.40.390.10">
    <property type="entry name" value="Collagenase (Catalytic Domain)"/>
    <property type="match status" value="1"/>
</dbReference>
<dbReference type="Pfam" id="PF05986">
    <property type="entry name" value="ADAMTS_spacer1"/>
    <property type="match status" value="1"/>
</dbReference>
<dbReference type="InterPro" id="IPR010294">
    <property type="entry name" value="ADAMTS_spacer1"/>
</dbReference>
<dbReference type="PROSITE" id="PS50092">
    <property type="entry name" value="TSP1"/>
    <property type="match status" value="3"/>
</dbReference>
<keyword evidence="10" id="KW-0325">Glycoprotein</keyword>
<keyword evidence="7" id="KW-0862">Zinc</keyword>
<dbReference type="PANTHER" id="PTHR13723">
    <property type="entry name" value="ADAMTS A DISINTEGRIN AND METALLOPROTEASE WITH THROMBOSPONDIN MOTIFS PROTEASE"/>
    <property type="match status" value="1"/>
</dbReference>
<evidence type="ECO:0000256" key="2">
    <source>
        <dbReference type="ARBA" id="ARBA00004613"/>
    </source>
</evidence>
<sequence>MLSISEGSSLVPSSFWAAGGSLISRSVFFKIWSPRTYLLTLATMLLHSQGHPSSLLRRLRRRRTLEDILHLELLVAVGPDVYQAHQEDTERYVLTNLNIGSALLRSPSLGAQFQVHLVRLIILSELESTPNITANITSSLMSVCEWSQTVNPHDDRDPSHADLILYITRFDLELPDGNQQVRGVTQLGGACSPSWSCLITEDTGFDLGVTIAHEIGHSICAAEASTPRSFQPQGSCSMDRFPKPKHIQATSSRKGDLLTPGFGLDHDGAPGSGSTCRASGHVMASDGAAPTGGALEWSACSQRQLQHLLRDPPGLQSGLTWHQLVTQPGLYYSADDQCRVAFGSGAVACTFSREGLATRLSRDVCQALSCHTDPLDQSSCSRLLVPLLDGTECGVEKLSCACEKTQLEFMSEQCAQTDRQPLQLSQGTASVYHWAAAVQYSQGDALCRHMCWAVGESFIVSRGDSFLDGTRCVPSGPPQDGTLNLCLLGSCRTFGCDGRMGSQQVWDVCQVCGGDNSTCTSQNGSFTAGRAREYVTFLTVTPSMTRAHIINRRPLFTHLGEATEDPLLDLATHVLVFEMIQGHYIVAGKTSISPNITYPSLLEDYRVEYRVTLTEDQLPRLEEIHIRGPVQDDIEIQVYRRYGGEYGDLTHPDITFTYFQLKQQAAWVWTAKRGPCSVSCGAGLRWVTYSCQDQAQNKWVKNAQCQGNPQPPARQEPCVSAPCSPHWVAGDFSPCSVSCGGGLRERSLRCVEAQDGFLKTLPLARCQAVAQQPAAEVENCNLQPCPTRLDDQDGFRLVICPVWRWEVSDPGPCTSSACEAGLDSRNVTCVPRVGDLEKLATAGPCGPDEMSPMLEPCFRTTCSPGSGQVDTMSLGEEAPSPVASDKPGAQAEHVWTPLVGLCSISCGRAVLKKAWLPESQTMGLKELYFLCMDSVLKMPVQEELCGLASKPPSRWEVCRARPCPARWETQVLAPCSVTCGGGRVPLAVRCVQLDHGRPVSVPHSKCWPVPRPGSFEDCSPEPCPARWKVLSLGPCSASCGPGTATQVVACMQFAQGHDNEVDKTFCKALVRPQARVPCLTANCAYRWHISAWTECSVSCGDGVQRRHDTCLGPQAQVPVPANFCQHLPKPVTVRSCWAGPCAGQETSSSLHHKEAVLPSQTQAAVTVASLQWSQLQTQPRTLSPASRPLGLQENLEEHGACGRQYLEPAGTIDMRGQGQLDCVVAIGRPLGEVLTLQILESSLKCSAGELLLLWGRLTWRKMCWKMAGMTFSTKTNTLVVRQHRVLPGGGVLLQYRSQPAPGAFYKGFLGLNSGHQKCDRQLFGPRGEIMSPSLSPERRKAGTCRVVISVAPQARIAIRALASGMGTASEGTNANYVSVRDIHSLRTTTFWGQQELYWESEGSEAELEFSPGFLEAHASLQGQYWTIPLRTPEQDNGLALA</sequence>
<evidence type="ECO:0000313" key="13">
    <source>
        <dbReference type="EMBL" id="GAB1286128.1"/>
    </source>
</evidence>
<dbReference type="PRINTS" id="PR01857">
    <property type="entry name" value="ADAMTSFAMILY"/>
</dbReference>
<organism evidence="13 14">
    <name type="scientific">Apodemus speciosus</name>
    <name type="common">Large Japanese field mouse</name>
    <dbReference type="NCBI Taxonomy" id="105296"/>
    <lineage>
        <taxon>Eukaryota</taxon>
        <taxon>Metazoa</taxon>
        <taxon>Chordata</taxon>
        <taxon>Craniata</taxon>
        <taxon>Vertebrata</taxon>
        <taxon>Euteleostomi</taxon>
        <taxon>Mammalia</taxon>
        <taxon>Eutheria</taxon>
        <taxon>Euarchontoglires</taxon>
        <taxon>Glires</taxon>
        <taxon>Rodentia</taxon>
        <taxon>Myomorpha</taxon>
        <taxon>Muroidea</taxon>
        <taxon>Muridae</taxon>
        <taxon>Murinae</taxon>
        <taxon>Apodemus</taxon>
    </lineage>
</organism>
<evidence type="ECO:0000256" key="7">
    <source>
        <dbReference type="ARBA" id="ARBA00022833"/>
    </source>
</evidence>
<evidence type="ECO:0000259" key="12">
    <source>
        <dbReference type="PROSITE" id="PS50215"/>
    </source>
</evidence>
<dbReference type="InterPro" id="IPR000884">
    <property type="entry name" value="TSP1_rpt"/>
</dbReference>
<keyword evidence="6" id="KW-0378">Hydrolase</keyword>
<evidence type="ECO:0000256" key="5">
    <source>
        <dbReference type="ARBA" id="ARBA00022723"/>
    </source>
</evidence>
<comment type="cofactor">
    <cofactor evidence="1">
        <name>Zn(2+)</name>
        <dbReference type="ChEBI" id="CHEBI:29105"/>
    </cofactor>
</comment>
<keyword evidence="14" id="KW-1185">Reference proteome</keyword>
<evidence type="ECO:0000256" key="8">
    <source>
        <dbReference type="ARBA" id="ARBA00023049"/>
    </source>
</evidence>
<comment type="caution">
    <text evidence="13">The sequence shown here is derived from an EMBL/GenBank/DDBJ whole genome shotgun (WGS) entry which is preliminary data.</text>
</comment>
<feature type="domain" description="Peptidase M12B" evidence="12">
    <location>
        <begin position="69"/>
        <end position="311"/>
    </location>
</feature>
<dbReference type="PROSITE" id="PS50215">
    <property type="entry name" value="ADAM_MEPRO"/>
    <property type="match status" value="1"/>
</dbReference>
<dbReference type="CDD" id="cd04273">
    <property type="entry name" value="ZnMc_ADAMTS_like"/>
    <property type="match status" value="1"/>
</dbReference>
<comment type="caution">
    <text evidence="11">Lacks conserved residue(s) required for the propagation of feature annotation.</text>
</comment>
<dbReference type="Pfam" id="PF17771">
    <property type="entry name" value="ADAMTS_CR_2"/>
    <property type="match status" value="1"/>
</dbReference>
<keyword evidence="5" id="KW-0479">Metal-binding</keyword>
<evidence type="ECO:0000256" key="6">
    <source>
        <dbReference type="ARBA" id="ARBA00022801"/>
    </source>
</evidence>
<dbReference type="SUPFAM" id="SSF82895">
    <property type="entry name" value="TSP-1 type 1 repeat"/>
    <property type="match status" value="4"/>
</dbReference>
<protein>
    <submittedName>
        <fullName evidence="13">A disintegrin and metalloproteinase with thrombospondin motifs 13</fullName>
    </submittedName>
</protein>
<evidence type="ECO:0000256" key="10">
    <source>
        <dbReference type="ARBA" id="ARBA00023180"/>
    </source>
</evidence>
<dbReference type="Gene3D" id="2.20.100.10">
    <property type="entry name" value="Thrombospondin type-1 (TSP1) repeat"/>
    <property type="match status" value="2"/>
</dbReference>
<evidence type="ECO:0000256" key="3">
    <source>
        <dbReference type="ARBA" id="ARBA00022525"/>
    </source>
</evidence>
<accession>A0ABQ0EG63</accession>
<name>A0ABQ0EG63_APOSI</name>
<comment type="subcellular location">
    <subcellularLocation>
        <location evidence="2">Secreted</location>
    </subcellularLocation>
</comment>
<dbReference type="InterPro" id="IPR045371">
    <property type="entry name" value="ADAMTS_CR_3"/>
</dbReference>
<dbReference type="Gene3D" id="3.40.1620.60">
    <property type="match status" value="1"/>
</dbReference>
<dbReference type="InterPro" id="IPR050439">
    <property type="entry name" value="ADAMTS_ADAMTS-like"/>
</dbReference>
<dbReference type="Pfam" id="PF19030">
    <property type="entry name" value="TSP1_ADAMTS"/>
    <property type="match status" value="4"/>
</dbReference>
<evidence type="ECO:0000256" key="9">
    <source>
        <dbReference type="ARBA" id="ARBA00023157"/>
    </source>
</evidence>
<evidence type="ECO:0000256" key="4">
    <source>
        <dbReference type="ARBA" id="ARBA00022670"/>
    </source>
</evidence>
<dbReference type="PANTHER" id="PTHR13723:SF20">
    <property type="entry name" value="A DISINTEGRIN AND METALLOPROTEINASE WITH THROMBOSPONDIN MOTIFS 13"/>
    <property type="match status" value="1"/>
</dbReference>
<keyword evidence="3" id="KW-0964">Secreted</keyword>